<dbReference type="EMBL" id="QICL01000025">
    <property type="protein sequence ID" value="PXV61169.1"/>
    <property type="molecule type" value="Genomic_DNA"/>
</dbReference>
<name>A0A2V3PJU2_9BACT</name>
<sequence length="121" mass="13412">MNKYQGEDIGFSIKVWTDNTKSQLLDLDSVAEIIVYIYTDGCKKAMFSKTIKEGYIKLSKVSNTEYSAILDSSITSLLAPGALKIEINIAETEASIPDGKWNLIQRATFGVLKKSLIKIES</sequence>
<evidence type="ECO:0000313" key="2">
    <source>
        <dbReference type="Proteomes" id="UP000247973"/>
    </source>
</evidence>
<dbReference type="RefSeq" id="WP_110311794.1">
    <property type="nucleotide sequence ID" value="NZ_QICL01000025.1"/>
</dbReference>
<protein>
    <submittedName>
        <fullName evidence="1">Uncharacterized protein</fullName>
    </submittedName>
</protein>
<evidence type="ECO:0000313" key="1">
    <source>
        <dbReference type="EMBL" id="PXV61169.1"/>
    </source>
</evidence>
<comment type="caution">
    <text evidence="1">The sequence shown here is derived from an EMBL/GenBank/DDBJ whole genome shotgun (WGS) entry which is preliminary data.</text>
</comment>
<gene>
    <name evidence="1" type="ORF">CLV62_1252</name>
</gene>
<proteinExistence type="predicted"/>
<accession>A0A2V3PJU2</accession>
<reference evidence="1 2" key="1">
    <citation type="submission" date="2018-03" db="EMBL/GenBank/DDBJ databases">
        <title>Genomic Encyclopedia of Archaeal and Bacterial Type Strains, Phase II (KMG-II): from individual species to whole genera.</title>
        <authorList>
            <person name="Goeker M."/>
        </authorList>
    </citation>
    <scope>NUCLEOTIDE SEQUENCE [LARGE SCALE GENOMIC DNA]</scope>
    <source>
        <strain evidence="1 2">DSM 100214</strain>
    </source>
</reference>
<dbReference type="AlphaFoldDB" id="A0A2V3PJU2"/>
<organism evidence="1 2">
    <name type="scientific">Dysgonomonas alginatilytica</name>
    <dbReference type="NCBI Taxonomy" id="1605892"/>
    <lineage>
        <taxon>Bacteria</taxon>
        <taxon>Pseudomonadati</taxon>
        <taxon>Bacteroidota</taxon>
        <taxon>Bacteroidia</taxon>
        <taxon>Bacteroidales</taxon>
        <taxon>Dysgonomonadaceae</taxon>
        <taxon>Dysgonomonas</taxon>
    </lineage>
</organism>
<keyword evidence="2" id="KW-1185">Reference proteome</keyword>
<dbReference type="Proteomes" id="UP000247973">
    <property type="component" value="Unassembled WGS sequence"/>
</dbReference>